<organism evidence="1 2">
    <name type="scientific">Bionectria ochroleuca</name>
    <name type="common">Gliocladium roseum</name>
    <dbReference type="NCBI Taxonomy" id="29856"/>
    <lineage>
        <taxon>Eukaryota</taxon>
        <taxon>Fungi</taxon>
        <taxon>Dikarya</taxon>
        <taxon>Ascomycota</taxon>
        <taxon>Pezizomycotina</taxon>
        <taxon>Sordariomycetes</taxon>
        <taxon>Hypocreomycetidae</taxon>
        <taxon>Hypocreales</taxon>
        <taxon>Bionectriaceae</taxon>
        <taxon>Clonostachys</taxon>
    </lineage>
</organism>
<evidence type="ECO:0000313" key="2">
    <source>
        <dbReference type="Proteomes" id="UP000766486"/>
    </source>
</evidence>
<reference evidence="1 2" key="1">
    <citation type="submission" date="2019-06" db="EMBL/GenBank/DDBJ databases">
        <authorList>
            <person name="Broberg M."/>
        </authorList>
    </citation>
    <scope>NUCLEOTIDE SEQUENCE [LARGE SCALE GENOMIC DNA]</scope>
</reference>
<keyword evidence="2" id="KW-1185">Reference proteome</keyword>
<accession>A0ABY6UR68</accession>
<gene>
    <name evidence="1" type="ORF">CLO192961_LOCUS362881</name>
</gene>
<dbReference type="Proteomes" id="UP000766486">
    <property type="component" value="Unassembled WGS sequence"/>
</dbReference>
<evidence type="ECO:0000313" key="1">
    <source>
        <dbReference type="EMBL" id="VUC33875.1"/>
    </source>
</evidence>
<sequence length="124" mass="14128">MEQLRVAPRPLDRYIHFLSLSFDVPAAAGQSGSHGQDQATAYANLEAARQVQVLKEGGKYEVEKGIKEFRHQAQFEAISTFFQSACQITRKWETCSSNWWNMPLRCYGRGEFQNKLAKKAEEAI</sequence>
<dbReference type="EMBL" id="CABFNS010000872">
    <property type="protein sequence ID" value="VUC33875.1"/>
    <property type="molecule type" value="Genomic_DNA"/>
</dbReference>
<comment type="caution">
    <text evidence="1">The sequence shown here is derived from an EMBL/GenBank/DDBJ whole genome shotgun (WGS) entry which is preliminary data.</text>
</comment>
<proteinExistence type="predicted"/>
<protein>
    <submittedName>
        <fullName evidence="1">Uncharacterized protein</fullName>
    </submittedName>
</protein>
<name>A0ABY6UR68_BIOOC</name>